<dbReference type="Proteomes" id="UP000182486">
    <property type="component" value="Unassembled WGS sequence"/>
</dbReference>
<keyword evidence="1" id="KW-0812">Transmembrane</keyword>
<name>A0A1K0GCI9_9ACTN</name>
<keyword evidence="1" id="KW-1133">Transmembrane helix</keyword>
<feature type="transmembrane region" description="Helical" evidence="1">
    <location>
        <begin position="170"/>
        <end position="189"/>
    </location>
</feature>
<evidence type="ECO:0000313" key="3">
    <source>
        <dbReference type="Proteomes" id="UP000182486"/>
    </source>
</evidence>
<sequence>MSRAAGPAAWLLITGAELRSLRRSAFAVVMAAVLPFAIGLLIIWAEGDTGKAGRGGSVGLLLVTLLVFTAYVPGTTALAARRQQLVLKRLRTSGAPDLAVIAGVLTPYALLTVLQSLVLFGIVVVADGPPSLRPLPLLAALGAGIAVACVMAVATAAYTSSPELAQLTTTPIALAFVGGGFWALTIPAAEVGAKMLALPGVGVTQLTRIGWHEAEPSGSAGALAALVLLAAVVTPVAVRVFSWDSRR</sequence>
<keyword evidence="3" id="KW-1185">Reference proteome</keyword>
<organism evidence="2 3">
    <name type="scientific">Couchioplanes caeruleus subsp. caeruleus</name>
    <dbReference type="NCBI Taxonomy" id="56427"/>
    <lineage>
        <taxon>Bacteria</taxon>
        <taxon>Bacillati</taxon>
        <taxon>Actinomycetota</taxon>
        <taxon>Actinomycetes</taxon>
        <taxon>Micromonosporales</taxon>
        <taxon>Micromonosporaceae</taxon>
        <taxon>Couchioplanes</taxon>
    </lineage>
</organism>
<comment type="caution">
    <text evidence="2">The sequence shown here is derived from an EMBL/GenBank/DDBJ whole genome shotgun (WGS) entry which is preliminary data.</text>
</comment>
<dbReference type="EMBL" id="MEIA01000541">
    <property type="protein sequence ID" value="OJF09886.1"/>
    <property type="molecule type" value="Genomic_DNA"/>
</dbReference>
<evidence type="ECO:0000256" key="1">
    <source>
        <dbReference type="SAM" id="Phobius"/>
    </source>
</evidence>
<dbReference type="RefSeq" id="WP_071809720.1">
    <property type="nucleotide sequence ID" value="NZ_MEIA01000541.1"/>
</dbReference>
<accession>A0A1K0GCI9</accession>
<dbReference type="AlphaFoldDB" id="A0A1K0GCI9"/>
<evidence type="ECO:0000313" key="2">
    <source>
        <dbReference type="EMBL" id="OJF09886.1"/>
    </source>
</evidence>
<keyword evidence="1" id="KW-0472">Membrane</keyword>
<reference evidence="2 3" key="1">
    <citation type="submission" date="2016-09" db="EMBL/GenBank/DDBJ databases">
        <title>Couchioplanes caeruleus draft genome sequence.</title>
        <authorList>
            <person name="Sheehan J."/>
            <person name="Caffrey P."/>
        </authorList>
    </citation>
    <scope>NUCLEOTIDE SEQUENCE [LARGE SCALE GENOMIC DNA]</scope>
    <source>
        <strain evidence="2 3">DSM 43634</strain>
    </source>
</reference>
<feature type="transmembrane region" description="Helical" evidence="1">
    <location>
        <begin position="137"/>
        <end position="158"/>
    </location>
</feature>
<feature type="transmembrane region" description="Helical" evidence="1">
    <location>
        <begin position="98"/>
        <end position="125"/>
    </location>
</feature>
<feature type="transmembrane region" description="Helical" evidence="1">
    <location>
        <begin position="57"/>
        <end position="78"/>
    </location>
</feature>
<feature type="transmembrane region" description="Helical" evidence="1">
    <location>
        <begin position="25"/>
        <end position="45"/>
    </location>
</feature>
<protein>
    <submittedName>
        <fullName evidence="2">Uncharacterized protein</fullName>
    </submittedName>
</protein>
<proteinExistence type="predicted"/>
<feature type="transmembrane region" description="Helical" evidence="1">
    <location>
        <begin position="220"/>
        <end position="241"/>
    </location>
</feature>
<gene>
    <name evidence="2" type="ORF">BG844_35090</name>
</gene>